<dbReference type="InterPro" id="IPR006186">
    <property type="entry name" value="Ser/Thr-sp_prot-phosphatase"/>
</dbReference>
<dbReference type="GO" id="GO:0005634">
    <property type="term" value="C:nucleus"/>
    <property type="evidence" value="ECO:0007669"/>
    <property type="project" value="TreeGrafter"/>
</dbReference>
<feature type="region of interest" description="Disordered" evidence="2">
    <location>
        <begin position="1"/>
        <end position="73"/>
    </location>
</feature>
<name>A0A7S2WQX7_9STRA</name>
<dbReference type="EMBL" id="HBHK01023994">
    <property type="protein sequence ID" value="CAD9702968.1"/>
    <property type="molecule type" value="Transcribed_RNA"/>
</dbReference>
<feature type="region of interest" description="Disordered" evidence="2">
    <location>
        <begin position="528"/>
        <end position="547"/>
    </location>
</feature>
<keyword evidence="1" id="KW-0378">Hydrolase</keyword>
<protein>
    <recommendedName>
        <fullName evidence="1">Serine/threonine-protein phosphatase</fullName>
        <ecNumber evidence="1">3.1.3.16</ecNumber>
    </recommendedName>
</protein>
<dbReference type="InterPro" id="IPR029052">
    <property type="entry name" value="Metallo-depent_PP-like"/>
</dbReference>
<feature type="domain" description="Serine/threonine specific protein phosphatases" evidence="3">
    <location>
        <begin position="302"/>
        <end position="307"/>
    </location>
</feature>
<dbReference type="PRINTS" id="PR00114">
    <property type="entry name" value="STPHPHTASE"/>
</dbReference>
<dbReference type="SUPFAM" id="SSF56300">
    <property type="entry name" value="Metallo-dependent phosphatases"/>
    <property type="match status" value="1"/>
</dbReference>
<dbReference type="Gene3D" id="3.60.21.10">
    <property type="match status" value="1"/>
</dbReference>
<feature type="compositionally biased region" description="Acidic residues" evidence="2">
    <location>
        <begin position="1"/>
        <end position="10"/>
    </location>
</feature>
<dbReference type="GO" id="GO:0005737">
    <property type="term" value="C:cytoplasm"/>
    <property type="evidence" value="ECO:0007669"/>
    <property type="project" value="TreeGrafter"/>
</dbReference>
<accession>A0A7S2WQX7</accession>
<dbReference type="InterPro" id="IPR004843">
    <property type="entry name" value="Calcineurin-like_PHP"/>
</dbReference>
<dbReference type="PROSITE" id="PS00125">
    <property type="entry name" value="SER_THR_PHOSPHATASE"/>
    <property type="match status" value="1"/>
</dbReference>
<feature type="compositionally biased region" description="Polar residues" evidence="2">
    <location>
        <begin position="11"/>
        <end position="24"/>
    </location>
</feature>
<dbReference type="PANTHER" id="PTHR11668:SF496">
    <property type="entry name" value="SERINE_THREONINE-PROTEIN PHOSPHATASE"/>
    <property type="match status" value="1"/>
</dbReference>
<sequence length="547" mass="60372">MDFPPDDDQAECQTQGTHDTLDTQQVEEEADVDTPPPPCGSPLPPCGKRTWAQASCAPASVPQNHGEDSSEDQGIAKMTDKDLEEDRGGDVDEIFASNDVEKVKSVLKKVLEENNRLKMENGLFRRKTETFLSPAIYTVHAPKTVKKMRLGRTASISTKDELTRLTNKNIGSPSPKTMEELGFCDRVNSLVRPGGIMREARYLASQSFAEQLLDLCDRASAILQKEARVLEISSPCYVFGDFHGNFEDLQFFAEHIWPMGMRLSAGSFLFLGDYVDRGVHGLELVAYLLTQKTQLPDKVFLIRGNHETRAVNGWEGYYGEGSFIAQCRSRFGMQLGYQVWERINQVFDRLPLACIVDDSIFCVHGGIPCPTNTRDGKDVRLEDMKRLPCPIDIQPPDPAVNSPENRLAFSLLWADPADASLEPSLDKTENGFGESARGGGTVIFGKLAVHQFLENFKLDYIMRAHEATANGVAVCKSAKVLTVFSTSKDHGCGGEAKCGCFLVDRNKIQAITRSAGFGLVAVPTPSRGIGTFHSPPQKRETSDEELI</sequence>
<proteinExistence type="inferred from homology"/>
<gene>
    <name evidence="4" type="ORF">QSP1433_LOCUS15104</name>
</gene>
<comment type="catalytic activity">
    <reaction evidence="1">
        <text>O-phospho-L-threonyl-[protein] + H2O = L-threonyl-[protein] + phosphate</text>
        <dbReference type="Rhea" id="RHEA:47004"/>
        <dbReference type="Rhea" id="RHEA-COMP:11060"/>
        <dbReference type="Rhea" id="RHEA-COMP:11605"/>
        <dbReference type="ChEBI" id="CHEBI:15377"/>
        <dbReference type="ChEBI" id="CHEBI:30013"/>
        <dbReference type="ChEBI" id="CHEBI:43474"/>
        <dbReference type="ChEBI" id="CHEBI:61977"/>
        <dbReference type="EC" id="3.1.3.16"/>
    </reaction>
</comment>
<organism evidence="4">
    <name type="scientific">Mucochytrium quahogii</name>
    <dbReference type="NCBI Taxonomy" id="96639"/>
    <lineage>
        <taxon>Eukaryota</taxon>
        <taxon>Sar</taxon>
        <taxon>Stramenopiles</taxon>
        <taxon>Bigyra</taxon>
        <taxon>Labyrinthulomycetes</taxon>
        <taxon>Thraustochytrida</taxon>
        <taxon>Thraustochytriidae</taxon>
        <taxon>Mucochytrium</taxon>
    </lineage>
</organism>
<dbReference type="EC" id="3.1.3.16" evidence="1"/>
<evidence type="ECO:0000313" key="4">
    <source>
        <dbReference type="EMBL" id="CAD9702968.1"/>
    </source>
</evidence>
<dbReference type="SMART" id="SM00156">
    <property type="entry name" value="PP2Ac"/>
    <property type="match status" value="1"/>
</dbReference>
<dbReference type="CDD" id="cd00144">
    <property type="entry name" value="MPP_PPP_family"/>
    <property type="match status" value="1"/>
</dbReference>
<evidence type="ECO:0000259" key="3">
    <source>
        <dbReference type="PROSITE" id="PS00125"/>
    </source>
</evidence>
<dbReference type="Pfam" id="PF00149">
    <property type="entry name" value="Metallophos"/>
    <property type="match status" value="1"/>
</dbReference>
<dbReference type="GO" id="GO:0004722">
    <property type="term" value="F:protein serine/threonine phosphatase activity"/>
    <property type="evidence" value="ECO:0007669"/>
    <property type="project" value="UniProtKB-EC"/>
</dbReference>
<evidence type="ECO:0000256" key="1">
    <source>
        <dbReference type="RuleBase" id="RU004273"/>
    </source>
</evidence>
<dbReference type="PANTHER" id="PTHR11668">
    <property type="entry name" value="SERINE/THREONINE PROTEIN PHOSPHATASE"/>
    <property type="match status" value="1"/>
</dbReference>
<evidence type="ECO:0000256" key="2">
    <source>
        <dbReference type="SAM" id="MobiDB-lite"/>
    </source>
</evidence>
<dbReference type="InterPro" id="IPR050341">
    <property type="entry name" value="PP1_catalytic_subunit"/>
</dbReference>
<feature type="compositionally biased region" description="Pro residues" evidence="2">
    <location>
        <begin position="34"/>
        <end position="45"/>
    </location>
</feature>
<dbReference type="AlphaFoldDB" id="A0A7S2WQX7"/>
<reference evidence="4" key="1">
    <citation type="submission" date="2021-01" db="EMBL/GenBank/DDBJ databases">
        <authorList>
            <person name="Corre E."/>
            <person name="Pelletier E."/>
            <person name="Niang G."/>
            <person name="Scheremetjew M."/>
            <person name="Finn R."/>
            <person name="Kale V."/>
            <person name="Holt S."/>
            <person name="Cochrane G."/>
            <person name="Meng A."/>
            <person name="Brown T."/>
            <person name="Cohen L."/>
        </authorList>
    </citation>
    <scope>NUCLEOTIDE SEQUENCE</scope>
    <source>
        <strain evidence="4">NY070348D</strain>
    </source>
</reference>
<comment type="similarity">
    <text evidence="1">Belongs to the PPP phosphatase family.</text>
</comment>